<dbReference type="InterPro" id="IPR011010">
    <property type="entry name" value="DNA_brk_join_enz"/>
</dbReference>
<dbReference type="GO" id="GO:0003677">
    <property type="term" value="F:DNA binding"/>
    <property type="evidence" value="ECO:0007669"/>
    <property type="project" value="UniProtKB-KW"/>
</dbReference>
<dbReference type="GO" id="GO:0015074">
    <property type="term" value="P:DNA integration"/>
    <property type="evidence" value="ECO:0007669"/>
    <property type="project" value="InterPro"/>
</dbReference>
<proteinExistence type="predicted"/>
<dbReference type="OrthoDB" id="6070935at2759"/>
<organism evidence="5 6">
    <name type="scientific">Crassostrea virginica</name>
    <name type="common">Eastern oyster</name>
    <dbReference type="NCBI Taxonomy" id="6565"/>
    <lineage>
        <taxon>Eukaryota</taxon>
        <taxon>Metazoa</taxon>
        <taxon>Spiralia</taxon>
        <taxon>Lophotrochozoa</taxon>
        <taxon>Mollusca</taxon>
        <taxon>Bivalvia</taxon>
        <taxon>Autobranchia</taxon>
        <taxon>Pteriomorphia</taxon>
        <taxon>Ostreida</taxon>
        <taxon>Ostreoidea</taxon>
        <taxon>Ostreidae</taxon>
        <taxon>Crassostrea</taxon>
    </lineage>
</organism>
<dbReference type="InterPro" id="IPR052925">
    <property type="entry name" value="Phage_Integrase-like_Recomb"/>
</dbReference>
<reference evidence="6" key="1">
    <citation type="submission" date="2025-08" db="UniProtKB">
        <authorList>
            <consortium name="RefSeq"/>
        </authorList>
    </citation>
    <scope>IDENTIFICATION</scope>
    <source>
        <tissue evidence="6">Whole sample</tissue>
    </source>
</reference>
<name>A0A8B8AIN9_CRAVI</name>
<dbReference type="KEGG" id="cvn:111102534"/>
<dbReference type="PROSITE" id="PS51898">
    <property type="entry name" value="TYR_RECOMBINASE"/>
    <property type="match status" value="1"/>
</dbReference>
<accession>A0A8B8AIN9</accession>
<dbReference type="AlphaFoldDB" id="A0A8B8AIN9"/>
<evidence type="ECO:0000313" key="5">
    <source>
        <dbReference type="Proteomes" id="UP000694844"/>
    </source>
</evidence>
<feature type="region of interest" description="Disordered" evidence="3">
    <location>
        <begin position="1"/>
        <end position="22"/>
    </location>
</feature>
<feature type="compositionally biased region" description="Polar residues" evidence="3">
    <location>
        <begin position="9"/>
        <end position="22"/>
    </location>
</feature>
<evidence type="ECO:0000256" key="2">
    <source>
        <dbReference type="ARBA" id="ARBA00023172"/>
    </source>
</evidence>
<dbReference type="InterPro" id="IPR002104">
    <property type="entry name" value="Integrase_catalytic"/>
</dbReference>
<dbReference type="Gene3D" id="1.10.443.10">
    <property type="entry name" value="Intergrase catalytic core"/>
    <property type="match status" value="1"/>
</dbReference>
<evidence type="ECO:0000256" key="1">
    <source>
        <dbReference type="ARBA" id="ARBA00023125"/>
    </source>
</evidence>
<dbReference type="RefSeq" id="XP_022291035.1">
    <property type="nucleotide sequence ID" value="XM_022435327.1"/>
</dbReference>
<dbReference type="PANTHER" id="PTHR34605:SF3">
    <property type="entry name" value="P CELL-TYPE AGGLUTINATION PROTEIN MAP4-LIKE-RELATED"/>
    <property type="match status" value="1"/>
</dbReference>
<dbReference type="SUPFAM" id="SSF47823">
    <property type="entry name" value="lambda integrase-like, N-terminal domain"/>
    <property type="match status" value="1"/>
</dbReference>
<keyword evidence="5" id="KW-1185">Reference proteome</keyword>
<sequence>MTPGAVPQPITNHLTNRNAQDQARSCTADTISTENYTLDTAFARISSAAAGSADQISEFKRTKYGFSAESLPLVETISPQLRQQITSDGEIPNAGARSGSEANSLPTSFRVAKELKDHLEHLWDSSLCSSTKRTYSSALQCFLSFVCMSGIMFQANCLPMVNESLLVYFVTHCKSVLKLKYETIKLYLAGIRFYYIRAGHGDMLKGCDQLNYVLRGIKRSQNNVTKKRLPITADILKQLWKVLDKGAFSPFVDLMLKCMFSCAYFGFLRCGEITCQNANSAQFLHVSDVSLGGDFYMLKLRTSKTDPFSRGVNITIYENTVFKPVHIMRSYLQVRNVLPCSSQSPLFINDEFSLVPMLRDTFIQHLRSLLMQIGLKDLDYAGHSFRIGAATAAAAAGVEDHIIKDLGRWTSDCYVRYIRTDSEVLRRAQQKLCNFLSQVYWSK</sequence>
<keyword evidence="1" id="KW-0238">DNA-binding</keyword>
<dbReference type="GeneID" id="111102534"/>
<dbReference type="PANTHER" id="PTHR34605">
    <property type="entry name" value="PHAGE_INTEGRASE DOMAIN-CONTAINING PROTEIN"/>
    <property type="match status" value="1"/>
</dbReference>
<feature type="domain" description="Tyr recombinase" evidence="4">
    <location>
        <begin position="226"/>
        <end position="430"/>
    </location>
</feature>
<gene>
    <name evidence="6" type="primary">LOC111102534</name>
</gene>
<dbReference type="InterPro" id="IPR013762">
    <property type="entry name" value="Integrase-like_cat_sf"/>
</dbReference>
<evidence type="ECO:0000259" key="4">
    <source>
        <dbReference type="PROSITE" id="PS51898"/>
    </source>
</evidence>
<protein>
    <submittedName>
        <fullName evidence="6">Uncharacterized protein LOC111102534</fullName>
    </submittedName>
</protein>
<keyword evidence="2" id="KW-0233">DNA recombination</keyword>
<dbReference type="SUPFAM" id="SSF56349">
    <property type="entry name" value="DNA breaking-rejoining enzymes"/>
    <property type="match status" value="1"/>
</dbReference>
<dbReference type="GO" id="GO:0006310">
    <property type="term" value="P:DNA recombination"/>
    <property type="evidence" value="ECO:0007669"/>
    <property type="project" value="UniProtKB-KW"/>
</dbReference>
<dbReference type="InterPro" id="IPR010998">
    <property type="entry name" value="Integrase_recombinase_N"/>
</dbReference>
<evidence type="ECO:0000313" key="6">
    <source>
        <dbReference type="RefSeq" id="XP_022291035.1"/>
    </source>
</evidence>
<dbReference type="Gene3D" id="1.10.150.130">
    <property type="match status" value="1"/>
</dbReference>
<dbReference type="Proteomes" id="UP000694844">
    <property type="component" value="Chromosome 7"/>
</dbReference>
<evidence type="ECO:0000256" key="3">
    <source>
        <dbReference type="SAM" id="MobiDB-lite"/>
    </source>
</evidence>